<dbReference type="InterPro" id="IPR003347">
    <property type="entry name" value="JmjC_dom"/>
</dbReference>
<dbReference type="AlphaFoldDB" id="A0AAV6LMT7"/>
<dbReference type="Pfam" id="PF02373">
    <property type="entry name" value="JmjC"/>
    <property type="match status" value="1"/>
</dbReference>
<evidence type="ECO:0000313" key="8">
    <source>
        <dbReference type="Proteomes" id="UP000823749"/>
    </source>
</evidence>
<evidence type="ECO:0000256" key="2">
    <source>
        <dbReference type="ARBA" id="ARBA00006801"/>
    </source>
</evidence>
<dbReference type="GO" id="GO:0046872">
    <property type="term" value="F:metal ion binding"/>
    <property type="evidence" value="ECO:0007669"/>
    <property type="project" value="UniProtKB-KW"/>
</dbReference>
<sequence length="879" mass="98912">MEISTTLRGLREKFDLTQVHGFAFVFEGDNCRTSIVDFYRSCANPGCSYDLCLTCCRELREGGQPGGTEAETSHEKYVGRNQGQITVGEGGTIAQRKIYGRESQMESAANNETDVAFQFPDWMPDSDGSISCPPKERGGCGTANLELRRNFKASWVMKLIENAEDLTSNFQVVDADFSQGCSLCRSKISKGDNKIDSTVRQAAFRDGTQDNFLYCPNSIEVGDHEIEHFQCHWIRGEPVIVRNVLDKTSGLSWEPMVMWRAFRETSAEGKVKEETRSVKALDCLDWHEVSHFMSKHWWFSLTHVEINIHQFFKGYLEGRMHKGGWPEILKLKDWPSSTSFEERLPRHGAEFIAALPYSDYTDPKSGLLNLATKLPDQMLKPDLGPKTYIAYGFSEELGRGDSVTKLHCDMSDAVNLLTHTAKVKISPWQRDSIKTMHKEHAVEDACKLYGVKDKEDGLRRQPLKNHCVPQKMDSEYADSVDIVADDSPIIEREDIKTKVQISDHENPLENEAHSSRCNGNFKSDSNVENTDCGILQLGKQTTELKENSLTCNKADEDDETSCFLDNKSRTLDHSGVKESMDVSMKGVECLSGKDHLDEGIYSVDLDSSLTESMCCKSTKPEEYEAEQKSHCQDEAGLSSAFSNTEELHCGNGLESGTKLAHQGDISYQEAIHTTSDGVAKKHTSGKDAPGISFGGDNGINDSGSRKSNPEEIDGFLESNDESEVAHGGAVWHIFRRQDVPKLIEYLQKHKKEFRHRDNLPLNSVVHPIHDQTLFLNERHLKQLKEEFNIEPWTFEQHLGEAVFIPAGCPHQVRNRQSCIKVALDFVSPENVEECVRLTEEFRLLPKNHRAKEDKLEVKKMTLYAVSAAVREAKSLMSNG</sequence>
<dbReference type="InterPro" id="IPR045109">
    <property type="entry name" value="LSDs-like"/>
</dbReference>
<protein>
    <recommendedName>
        <fullName evidence="6">JmjC domain-containing protein</fullName>
    </recommendedName>
</protein>
<gene>
    <name evidence="7" type="ORF">RHGRI_001817</name>
</gene>
<dbReference type="PANTHER" id="PTHR12549">
    <property type="entry name" value="JMJC DOMAIN-CONTAINING HISTONE DEMETHYLATION PROTEIN"/>
    <property type="match status" value="1"/>
</dbReference>
<keyword evidence="4" id="KW-0539">Nucleus</keyword>
<evidence type="ECO:0000256" key="3">
    <source>
        <dbReference type="ARBA" id="ARBA00022723"/>
    </source>
</evidence>
<feature type="domain" description="JmjC" evidence="6">
    <location>
        <begin position="363"/>
        <end position="842"/>
    </location>
</feature>
<dbReference type="Gene3D" id="2.60.120.650">
    <property type="entry name" value="Cupin"/>
    <property type="match status" value="2"/>
</dbReference>
<feature type="region of interest" description="Disordered" evidence="5">
    <location>
        <begin position="676"/>
        <end position="713"/>
    </location>
</feature>
<accession>A0AAV6LMT7</accession>
<comment type="similarity">
    <text evidence="2">Belongs to the JARID1 histone demethylase family.</text>
</comment>
<evidence type="ECO:0000313" key="7">
    <source>
        <dbReference type="EMBL" id="KAG5566015.1"/>
    </source>
</evidence>
<dbReference type="GO" id="GO:0031490">
    <property type="term" value="F:chromatin DNA binding"/>
    <property type="evidence" value="ECO:0007669"/>
    <property type="project" value="TreeGrafter"/>
</dbReference>
<dbReference type="Proteomes" id="UP000823749">
    <property type="component" value="Chromosome 1"/>
</dbReference>
<keyword evidence="3" id="KW-0479">Metal-binding</keyword>
<comment type="caution">
    <text evidence="7">The sequence shown here is derived from an EMBL/GenBank/DDBJ whole genome shotgun (WGS) entry which is preliminary data.</text>
</comment>
<dbReference type="PANTHER" id="PTHR12549:SF33">
    <property type="entry name" value="LYSINE-SPECIFIC DEMETHYLASE JMJ27"/>
    <property type="match status" value="1"/>
</dbReference>
<dbReference type="SUPFAM" id="SSF51197">
    <property type="entry name" value="Clavaminate synthase-like"/>
    <property type="match status" value="1"/>
</dbReference>
<evidence type="ECO:0000259" key="6">
    <source>
        <dbReference type="PROSITE" id="PS51184"/>
    </source>
</evidence>
<name>A0AAV6LMT7_9ERIC</name>
<dbReference type="SMART" id="SM00558">
    <property type="entry name" value="JmjC"/>
    <property type="match status" value="1"/>
</dbReference>
<evidence type="ECO:0000256" key="1">
    <source>
        <dbReference type="ARBA" id="ARBA00004123"/>
    </source>
</evidence>
<keyword evidence="8" id="KW-1185">Reference proteome</keyword>
<dbReference type="GO" id="GO:0000785">
    <property type="term" value="C:chromatin"/>
    <property type="evidence" value="ECO:0007669"/>
    <property type="project" value="TreeGrafter"/>
</dbReference>
<dbReference type="EMBL" id="JACTNZ010000001">
    <property type="protein sequence ID" value="KAG5566015.1"/>
    <property type="molecule type" value="Genomic_DNA"/>
</dbReference>
<proteinExistence type="inferred from homology"/>
<dbReference type="GO" id="GO:0003712">
    <property type="term" value="F:transcription coregulator activity"/>
    <property type="evidence" value="ECO:0007669"/>
    <property type="project" value="TreeGrafter"/>
</dbReference>
<dbReference type="GO" id="GO:0032454">
    <property type="term" value="F:histone H3K9 demethylase activity"/>
    <property type="evidence" value="ECO:0007669"/>
    <property type="project" value="InterPro"/>
</dbReference>
<dbReference type="GO" id="GO:0000118">
    <property type="term" value="C:histone deacetylase complex"/>
    <property type="evidence" value="ECO:0007669"/>
    <property type="project" value="TreeGrafter"/>
</dbReference>
<organism evidence="7 8">
    <name type="scientific">Rhododendron griersonianum</name>
    <dbReference type="NCBI Taxonomy" id="479676"/>
    <lineage>
        <taxon>Eukaryota</taxon>
        <taxon>Viridiplantae</taxon>
        <taxon>Streptophyta</taxon>
        <taxon>Embryophyta</taxon>
        <taxon>Tracheophyta</taxon>
        <taxon>Spermatophyta</taxon>
        <taxon>Magnoliopsida</taxon>
        <taxon>eudicotyledons</taxon>
        <taxon>Gunneridae</taxon>
        <taxon>Pentapetalae</taxon>
        <taxon>asterids</taxon>
        <taxon>Ericales</taxon>
        <taxon>Ericaceae</taxon>
        <taxon>Ericoideae</taxon>
        <taxon>Rhodoreae</taxon>
        <taxon>Rhododendron</taxon>
    </lineage>
</organism>
<evidence type="ECO:0000256" key="4">
    <source>
        <dbReference type="ARBA" id="ARBA00023242"/>
    </source>
</evidence>
<dbReference type="GO" id="GO:0006357">
    <property type="term" value="P:regulation of transcription by RNA polymerase II"/>
    <property type="evidence" value="ECO:0007669"/>
    <property type="project" value="TreeGrafter"/>
</dbReference>
<evidence type="ECO:0000256" key="5">
    <source>
        <dbReference type="SAM" id="MobiDB-lite"/>
    </source>
</evidence>
<dbReference type="PROSITE" id="PS51184">
    <property type="entry name" value="JMJC"/>
    <property type="match status" value="1"/>
</dbReference>
<reference evidence="7" key="1">
    <citation type="submission" date="2020-08" db="EMBL/GenBank/DDBJ databases">
        <title>Plant Genome Project.</title>
        <authorList>
            <person name="Zhang R.-G."/>
        </authorList>
    </citation>
    <scope>NUCLEOTIDE SEQUENCE</scope>
    <source>
        <strain evidence="7">WSP0</strain>
        <tissue evidence="7">Leaf</tissue>
    </source>
</reference>
<comment type="subcellular location">
    <subcellularLocation>
        <location evidence="1">Nucleus</location>
    </subcellularLocation>
</comment>